<keyword evidence="3" id="KW-0411">Iron-sulfur</keyword>
<evidence type="ECO:0000259" key="5">
    <source>
        <dbReference type="PROSITE" id="PS51379"/>
    </source>
</evidence>
<sequence>MDYKSLLINFMSGTGNSFRAAAWMTKMGKQRGIRSELYPIARCREESDVDKGSGELLGVVFPTHGFTAPWHVIRYALRLPLGRGKHAFVVATRAGSRIASIPFPGMEGTAGYLIALILILKGYSVRGVMGLDMPSNWIALHWGLNSVNSGFIIDRAKAKADAFINSILEGKKGFRGIVPLILGLMLSPVSLGYLIIGRFFLSKLFFASGDCTGCGLCAESCPVKAIKMVGNNKPQPYWTFACESCMRCMGYCPNQAVEVSHPFAVILYFLATLPVSVYILNELGESAPMGPYLFVVSALLNYSYILFVFFIANLVLFLLIQIPLLNKLCTYTTLTHIYRRYHEPDTKLGDMLKKQV</sequence>
<evidence type="ECO:0000256" key="3">
    <source>
        <dbReference type="ARBA" id="ARBA00023014"/>
    </source>
</evidence>
<evidence type="ECO:0000256" key="2">
    <source>
        <dbReference type="ARBA" id="ARBA00023004"/>
    </source>
</evidence>
<dbReference type="PROSITE" id="PS51379">
    <property type="entry name" value="4FE4S_FER_2"/>
    <property type="match status" value="2"/>
</dbReference>
<dbReference type="Pfam" id="PF13237">
    <property type="entry name" value="Fer4_10"/>
    <property type="match status" value="1"/>
</dbReference>
<dbReference type="GO" id="GO:0051536">
    <property type="term" value="F:iron-sulfur cluster binding"/>
    <property type="evidence" value="ECO:0007669"/>
    <property type="project" value="UniProtKB-KW"/>
</dbReference>
<dbReference type="AlphaFoldDB" id="A0A098B9P8"/>
<name>A0A098B9P8_DESHA</name>
<dbReference type="SUPFAM" id="SSF54862">
    <property type="entry name" value="4Fe-4S ferredoxins"/>
    <property type="match status" value="1"/>
</dbReference>
<feature type="domain" description="4Fe-4S ferredoxin-type" evidence="5">
    <location>
        <begin position="202"/>
        <end position="231"/>
    </location>
</feature>
<evidence type="ECO:0000256" key="4">
    <source>
        <dbReference type="SAM" id="Phobius"/>
    </source>
</evidence>
<dbReference type="InterPro" id="IPR017896">
    <property type="entry name" value="4Fe4S_Fe-S-bd"/>
</dbReference>
<evidence type="ECO:0000256" key="1">
    <source>
        <dbReference type="ARBA" id="ARBA00022723"/>
    </source>
</evidence>
<dbReference type="PROSITE" id="PS00198">
    <property type="entry name" value="4FE4S_FER_1"/>
    <property type="match status" value="1"/>
</dbReference>
<reference evidence="6" key="1">
    <citation type="submission" date="2014-07" db="EMBL/GenBank/DDBJ databases">
        <authorList>
            <person name="Hornung V.Bastian."/>
        </authorList>
    </citation>
    <scope>NUCLEOTIDE SEQUENCE</scope>
    <source>
        <strain evidence="6">PCE-S</strain>
    </source>
</reference>
<feature type="transmembrane region" description="Helical" evidence="4">
    <location>
        <begin position="263"/>
        <end position="280"/>
    </location>
</feature>
<dbReference type="Gene3D" id="3.30.70.20">
    <property type="match status" value="1"/>
</dbReference>
<keyword evidence="1" id="KW-0479">Metal-binding</keyword>
<dbReference type="InterPro" id="IPR047964">
    <property type="entry name" value="EFR1-like"/>
</dbReference>
<dbReference type="RefSeq" id="WP_208926400.1">
    <property type="nucleotide sequence ID" value="NZ_LK996017.1"/>
</dbReference>
<dbReference type="GO" id="GO:0046872">
    <property type="term" value="F:metal ion binding"/>
    <property type="evidence" value="ECO:0007669"/>
    <property type="project" value="UniProtKB-KW"/>
</dbReference>
<protein>
    <submittedName>
        <fullName evidence="6">4Fe-4S ferredoxin iron-sulfur binding domain-containing protein</fullName>
    </submittedName>
</protein>
<dbReference type="EMBL" id="LK996017">
    <property type="protein sequence ID" value="CDX04591.1"/>
    <property type="molecule type" value="Genomic_DNA"/>
</dbReference>
<feature type="domain" description="4Fe-4S ferredoxin-type" evidence="5">
    <location>
        <begin position="234"/>
        <end position="262"/>
    </location>
</feature>
<accession>A0A098B9P8</accession>
<keyword evidence="4" id="KW-1133">Transmembrane helix</keyword>
<dbReference type="PATRIC" id="fig|49338.4.peg.5058"/>
<keyword evidence="4" id="KW-0472">Membrane</keyword>
<dbReference type="InterPro" id="IPR017900">
    <property type="entry name" value="4Fe4S_Fe_S_CS"/>
</dbReference>
<dbReference type="NCBIfam" id="NF038196">
    <property type="entry name" value="ferrodoxin_EFR1"/>
    <property type="match status" value="1"/>
</dbReference>
<feature type="transmembrane region" description="Helical" evidence="4">
    <location>
        <begin position="177"/>
        <end position="196"/>
    </location>
</feature>
<feature type="transmembrane region" description="Helical" evidence="4">
    <location>
        <begin position="292"/>
        <end position="320"/>
    </location>
</feature>
<keyword evidence="2" id="KW-0408">Iron</keyword>
<keyword evidence="4" id="KW-0812">Transmembrane</keyword>
<proteinExistence type="predicted"/>
<gene>
    <name evidence="6" type="ORF">DPCES_4705</name>
</gene>
<evidence type="ECO:0000313" key="6">
    <source>
        <dbReference type="EMBL" id="CDX04591.1"/>
    </source>
</evidence>
<organism evidence="6">
    <name type="scientific">Desulfitobacterium hafniense</name>
    <name type="common">Desulfitobacterium frappieri</name>
    <dbReference type="NCBI Taxonomy" id="49338"/>
    <lineage>
        <taxon>Bacteria</taxon>
        <taxon>Bacillati</taxon>
        <taxon>Bacillota</taxon>
        <taxon>Clostridia</taxon>
        <taxon>Eubacteriales</taxon>
        <taxon>Desulfitobacteriaceae</taxon>
        <taxon>Desulfitobacterium</taxon>
    </lineage>
</organism>